<dbReference type="InterPro" id="IPR048367">
    <property type="entry name" value="TNP-like_RNaseH_C"/>
</dbReference>
<keyword evidence="3" id="KW-1185">Reference proteome</keyword>
<comment type="caution">
    <text evidence="2">The sequence shown here is derived from an EMBL/GenBank/DDBJ whole genome shotgun (WGS) entry which is preliminary data.</text>
</comment>
<gene>
    <name evidence="2" type="ORF">V5799_029206</name>
</gene>
<accession>A0AAQ4ES01</accession>
<evidence type="ECO:0000313" key="3">
    <source>
        <dbReference type="Proteomes" id="UP001321473"/>
    </source>
</evidence>
<organism evidence="2 3">
    <name type="scientific">Amblyomma americanum</name>
    <name type="common">Lone star tick</name>
    <dbReference type="NCBI Taxonomy" id="6943"/>
    <lineage>
        <taxon>Eukaryota</taxon>
        <taxon>Metazoa</taxon>
        <taxon>Ecdysozoa</taxon>
        <taxon>Arthropoda</taxon>
        <taxon>Chelicerata</taxon>
        <taxon>Arachnida</taxon>
        <taxon>Acari</taxon>
        <taxon>Parasitiformes</taxon>
        <taxon>Ixodida</taxon>
        <taxon>Ixodoidea</taxon>
        <taxon>Ixodidae</taxon>
        <taxon>Amblyomminae</taxon>
        <taxon>Amblyomma</taxon>
    </lineage>
</organism>
<feature type="domain" description="Transposable element P transposase-like RNase H C-terminal" evidence="1">
    <location>
        <begin position="76"/>
        <end position="104"/>
    </location>
</feature>
<dbReference type="EMBL" id="JARKHS020011838">
    <property type="protein sequence ID" value="KAK8777450.1"/>
    <property type="molecule type" value="Genomic_DNA"/>
</dbReference>
<evidence type="ECO:0000259" key="1">
    <source>
        <dbReference type="Pfam" id="PF21789"/>
    </source>
</evidence>
<protein>
    <recommendedName>
        <fullName evidence="1">Transposable element P transposase-like RNase H C-terminal domain-containing protein</fullName>
    </recommendedName>
</protein>
<dbReference type="PANTHER" id="PTHR47577">
    <property type="entry name" value="THAP DOMAIN-CONTAINING PROTEIN 6"/>
    <property type="match status" value="1"/>
</dbReference>
<evidence type="ECO:0000313" key="2">
    <source>
        <dbReference type="EMBL" id="KAK8777450.1"/>
    </source>
</evidence>
<name>A0AAQ4ES01_AMBAM</name>
<dbReference type="AlphaFoldDB" id="A0AAQ4ES01"/>
<dbReference type="Proteomes" id="UP001321473">
    <property type="component" value="Unassembled WGS sequence"/>
</dbReference>
<proteinExistence type="predicted"/>
<dbReference type="PANTHER" id="PTHR47577:SF2">
    <property type="entry name" value="THAP DOMAIN CONTAINING 9"/>
    <property type="match status" value="1"/>
</dbReference>
<reference evidence="2 3" key="1">
    <citation type="journal article" date="2023" name="Arcadia Sci">
        <title>De novo assembly of a long-read Amblyomma americanum tick genome.</title>
        <authorList>
            <person name="Chou S."/>
            <person name="Poskanzer K.E."/>
            <person name="Rollins M."/>
            <person name="Thuy-Boun P.S."/>
        </authorList>
    </citation>
    <scope>NUCLEOTIDE SEQUENCE [LARGE SCALE GENOMIC DNA]</scope>
    <source>
        <strain evidence="2">F_SG_1</strain>
        <tissue evidence="2">Salivary glands</tissue>
    </source>
</reference>
<sequence>MTSRFPAEALRPASPTDAILVDFLDYLDKWEAGTSGKQGFLSDSTATGLRVTLASTLSLLQYLTETLRFKYLMTSRLSTDPVEHLFGIIRQSSGCNSHPSPEQFLITVNCLSFYNLARSVDGANATSEAISALLNVSDKDKTITPKTVDELLVQDNVKKVTSSVLIKEFHPKSVEDFTAGHIYHVYWEGDEKTKGGYYDAEILQMTDSKEEMDKYISYPKHRGVKRLTGLARDKACSRRQKVADAGKTGHNR</sequence>
<dbReference type="Pfam" id="PF21789">
    <property type="entry name" value="TNP-like_RNaseH_C"/>
    <property type="match status" value="1"/>
</dbReference>